<dbReference type="RefSeq" id="WP_050431539.1">
    <property type="nucleotide sequence ID" value="NZ_CP012159.1"/>
</dbReference>
<dbReference type="GO" id="GO:0006508">
    <property type="term" value="P:proteolysis"/>
    <property type="evidence" value="ECO:0007669"/>
    <property type="project" value="UniProtKB-KW"/>
</dbReference>
<keyword evidence="4" id="KW-0378">Hydrolase</keyword>
<feature type="domain" description="PDZ" evidence="3">
    <location>
        <begin position="98"/>
        <end position="151"/>
    </location>
</feature>
<dbReference type="PROSITE" id="PS51257">
    <property type="entry name" value="PROKAR_LIPOPROTEIN"/>
    <property type="match status" value="1"/>
</dbReference>
<organism evidence="4 5">
    <name type="scientific">Chondromyces crocatus</name>
    <dbReference type="NCBI Taxonomy" id="52"/>
    <lineage>
        <taxon>Bacteria</taxon>
        <taxon>Pseudomonadati</taxon>
        <taxon>Myxococcota</taxon>
        <taxon>Polyangia</taxon>
        <taxon>Polyangiales</taxon>
        <taxon>Polyangiaceae</taxon>
        <taxon>Chondromyces</taxon>
    </lineage>
</organism>
<proteinExistence type="predicted"/>
<evidence type="ECO:0000259" key="3">
    <source>
        <dbReference type="Pfam" id="PF13180"/>
    </source>
</evidence>
<evidence type="ECO:0000313" key="5">
    <source>
        <dbReference type="Proteomes" id="UP000067626"/>
    </source>
</evidence>
<dbReference type="EMBL" id="CP012159">
    <property type="protein sequence ID" value="AKT39455.1"/>
    <property type="molecule type" value="Genomic_DNA"/>
</dbReference>
<dbReference type="SUPFAM" id="SSF50156">
    <property type="entry name" value="PDZ domain-like"/>
    <property type="match status" value="1"/>
</dbReference>
<evidence type="ECO:0000256" key="1">
    <source>
        <dbReference type="SAM" id="MobiDB-lite"/>
    </source>
</evidence>
<feature type="chain" id="PRO_5005459361" evidence="2">
    <location>
        <begin position="30"/>
        <end position="197"/>
    </location>
</feature>
<feature type="region of interest" description="Disordered" evidence="1">
    <location>
        <begin position="164"/>
        <end position="197"/>
    </location>
</feature>
<feature type="region of interest" description="Disordered" evidence="1">
    <location>
        <begin position="25"/>
        <end position="48"/>
    </location>
</feature>
<reference evidence="4 5" key="1">
    <citation type="submission" date="2015-07" db="EMBL/GenBank/DDBJ databases">
        <title>Genome analysis of myxobacterium Chondromyces crocatus Cm c5 reveals a high potential for natural compound synthesis and the genetic basis for the loss of fruiting body formation.</title>
        <authorList>
            <person name="Zaburannyi N."/>
            <person name="Bunk B."/>
            <person name="Maier J."/>
            <person name="Overmann J."/>
            <person name="Mueller R."/>
        </authorList>
    </citation>
    <scope>NUCLEOTIDE SEQUENCE [LARGE SCALE GENOMIC DNA]</scope>
    <source>
        <strain evidence="4 5">Cm c5</strain>
    </source>
</reference>
<dbReference type="InterPro" id="IPR001478">
    <property type="entry name" value="PDZ"/>
</dbReference>
<dbReference type="AlphaFoldDB" id="A0A0K1EF03"/>
<dbReference type="Gene3D" id="2.30.42.10">
    <property type="match status" value="1"/>
</dbReference>
<gene>
    <name evidence="4" type="ORF">CMC5_036020</name>
</gene>
<feature type="signal peptide" evidence="2">
    <location>
        <begin position="1"/>
        <end position="29"/>
    </location>
</feature>
<dbReference type="Proteomes" id="UP000067626">
    <property type="component" value="Chromosome"/>
</dbReference>
<accession>A0A0K1EF03</accession>
<evidence type="ECO:0000256" key="2">
    <source>
        <dbReference type="SAM" id="SignalP"/>
    </source>
</evidence>
<dbReference type="GO" id="GO:0008233">
    <property type="term" value="F:peptidase activity"/>
    <property type="evidence" value="ECO:0007669"/>
    <property type="project" value="UniProtKB-KW"/>
</dbReference>
<dbReference type="STRING" id="52.CMC5_036020"/>
<keyword evidence="4" id="KW-0645">Protease</keyword>
<dbReference type="OrthoDB" id="5516058at2"/>
<sequence length="197" mass="20978">MRTRPLFFLAAAAVLAVFTGCGGSQPAPAQAETKPAAQTGPTADARAVPPGHVARQSLEEVLVQGPPWLLQRVPIEEVIRSGNFVGWKLLALPEAWSEAPLKAGDVVTRVNGQALERPDDLFAVWKGLAKAKEIRFSYERDGKEAEATIPVDGEPTPEVVKVIEEGGPPPAARSGRRKGVTVIEEDRGTGAEDESGR</sequence>
<protein>
    <submittedName>
        <fullName evidence="4">Serine protease</fullName>
        <ecNumber evidence="4">3.4.21.108</ecNumber>
    </submittedName>
</protein>
<dbReference type="InterPro" id="IPR036034">
    <property type="entry name" value="PDZ_sf"/>
</dbReference>
<feature type="compositionally biased region" description="Basic and acidic residues" evidence="1">
    <location>
        <begin position="184"/>
        <end position="197"/>
    </location>
</feature>
<dbReference type="EC" id="3.4.21.108" evidence="4"/>
<evidence type="ECO:0000313" key="4">
    <source>
        <dbReference type="EMBL" id="AKT39455.1"/>
    </source>
</evidence>
<dbReference type="KEGG" id="ccro:CMC5_036020"/>
<keyword evidence="5" id="KW-1185">Reference proteome</keyword>
<keyword evidence="2" id="KW-0732">Signal</keyword>
<dbReference type="Pfam" id="PF13180">
    <property type="entry name" value="PDZ_2"/>
    <property type="match status" value="1"/>
</dbReference>
<name>A0A0K1EF03_CHOCO</name>